<dbReference type="Gene3D" id="3.10.180.10">
    <property type="entry name" value="2,3-Dihydroxybiphenyl 1,2-Dioxygenase, domain 1"/>
    <property type="match status" value="1"/>
</dbReference>
<feature type="region of interest" description="Disordered" evidence="1">
    <location>
        <begin position="271"/>
        <end position="307"/>
    </location>
</feature>
<reference evidence="2" key="1">
    <citation type="journal article" date="2023" name="Mol. Phylogenet. Evol.">
        <title>Genome-scale phylogeny and comparative genomics of the fungal order Sordariales.</title>
        <authorList>
            <person name="Hensen N."/>
            <person name="Bonometti L."/>
            <person name="Westerberg I."/>
            <person name="Brannstrom I.O."/>
            <person name="Guillou S."/>
            <person name="Cros-Aarteil S."/>
            <person name="Calhoun S."/>
            <person name="Haridas S."/>
            <person name="Kuo A."/>
            <person name="Mondo S."/>
            <person name="Pangilinan J."/>
            <person name="Riley R."/>
            <person name="LaButti K."/>
            <person name="Andreopoulos B."/>
            <person name="Lipzen A."/>
            <person name="Chen C."/>
            <person name="Yan M."/>
            <person name="Daum C."/>
            <person name="Ng V."/>
            <person name="Clum A."/>
            <person name="Steindorff A."/>
            <person name="Ohm R.A."/>
            <person name="Martin F."/>
            <person name="Silar P."/>
            <person name="Natvig D.O."/>
            <person name="Lalanne C."/>
            <person name="Gautier V."/>
            <person name="Ament-Velasquez S.L."/>
            <person name="Kruys A."/>
            <person name="Hutchinson M.I."/>
            <person name="Powell A.J."/>
            <person name="Barry K."/>
            <person name="Miller A.N."/>
            <person name="Grigoriev I.V."/>
            <person name="Debuchy R."/>
            <person name="Gladieux P."/>
            <person name="Hiltunen Thoren M."/>
            <person name="Johannesson H."/>
        </authorList>
    </citation>
    <scope>NUCLEOTIDE SEQUENCE</scope>
    <source>
        <strain evidence="2">PSN309</strain>
    </source>
</reference>
<dbReference type="PANTHER" id="PTHR35006">
    <property type="entry name" value="GLYOXALASE FAMILY PROTEIN (AFU_ORTHOLOGUE AFUA_5G14830)"/>
    <property type="match status" value="1"/>
</dbReference>
<accession>A0AAN6WRV5</accession>
<organism evidence="2 3">
    <name type="scientific">Podospora australis</name>
    <dbReference type="NCBI Taxonomy" id="1536484"/>
    <lineage>
        <taxon>Eukaryota</taxon>
        <taxon>Fungi</taxon>
        <taxon>Dikarya</taxon>
        <taxon>Ascomycota</taxon>
        <taxon>Pezizomycotina</taxon>
        <taxon>Sordariomycetes</taxon>
        <taxon>Sordariomycetidae</taxon>
        <taxon>Sordariales</taxon>
        <taxon>Podosporaceae</taxon>
        <taxon>Podospora</taxon>
    </lineage>
</organism>
<evidence type="ECO:0000256" key="1">
    <source>
        <dbReference type="SAM" id="MobiDB-lite"/>
    </source>
</evidence>
<feature type="compositionally biased region" description="Basic and acidic residues" evidence="1">
    <location>
        <begin position="290"/>
        <end position="307"/>
    </location>
</feature>
<feature type="region of interest" description="Disordered" evidence="1">
    <location>
        <begin position="477"/>
        <end position="567"/>
    </location>
</feature>
<feature type="region of interest" description="Disordered" evidence="1">
    <location>
        <begin position="337"/>
        <end position="464"/>
    </location>
</feature>
<dbReference type="Proteomes" id="UP001302126">
    <property type="component" value="Unassembled WGS sequence"/>
</dbReference>
<name>A0AAN6WRV5_9PEZI</name>
<keyword evidence="3" id="KW-1185">Reference proteome</keyword>
<dbReference type="EMBL" id="MU864455">
    <property type="protein sequence ID" value="KAK4185267.1"/>
    <property type="molecule type" value="Genomic_DNA"/>
</dbReference>
<evidence type="ECO:0000313" key="3">
    <source>
        <dbReference type="Proteomes" id="UP001302126"/>
    </source>
</evidence>
<evidence type="ECO:0000313" key="2">
    <source>
        <dbReference type="EMBL" id="KAK4185267.1"/>
    </source>
</evidence>
<gene>
    <name evidence="2" type="ORF">QBC35DRAFT_19419</name>
</gene>
<proteinExistence type="predicted"/>
<reference evidence="2" key="2">
    <citation type="submission" date="2023-05" db="EMBL/GenBank/DDBJ databases">
        <authorList>
            <consortium name="Lawrence Berkeley National Laboratory"/>
            <person name="Steindorff A."/>
            <person name="Hensen N."/>
            <person name="Bonometti L."/>
            <person name="Westerberg I."/>
            <person name="Brannstrom I.O."/>
            <person name="Guillou S."/>
            <person name="Cros-Aarteil S."/>
            <person name="Calhoun S."/>
            <person name="Haridas S."/>
            <person name="Kuo A."/>
            <person name="Mondo S."/>
            <person name="Pangilinan J."/>
            <person name="Riley R."/>
            <person name="Labutti K."/>
            <person name="Andreopoulos B."/>
            <person name="Lipzen A."/>
            <person name="Chen C."/>
            <person name="Yanf M."/>
            <person name="Daum C."/>
            <person name="Ng V."/>
            <person name="Clum A."/>
            <person name="Ohm R."/>
            <person name="Martin F."/>
            <person name="Silar P."/>
            <person name="Natvig D."/>
            <person name="Lalanne C."/>
            <person name="Gautier V."/>
            <person name="Ament-Velasquez S.L."/>
            <person name="Kruys A."/>
            <person name="Hutchinson M.I."/>
            <person name="Powell A.J."/>
            <person name="Barry K."/>
            <person name="Miller A.N."/>
            <person name="Grigoriev I.V."/>
            <person name="Debuchy R."/>
            <person name="Gladieux P."/>
            <person name="Thoren M.H."/>
            <person name="Johannesson H."/>
        </authorList>
    </citation>
    <scope>NUCLEOTIDE SEQUENCE</scope>
    <source>
        <strain evidence="2">PSN309</strain>
    </source>
</reference>
<feature type="compositionally biased region" description="Polar residues" evidence="1">
    <location>
        <begin position="439"/>
        <end position="460"/>
    </location>
</feature>
<feature type="compositionally biased region" description="Low complexity" evidence="1">
    <location>
        <begin position="417"/>
        <end position="430"/>
    </location>
</feature>
<protein>
    <submittedName>
        <fullName evidence="2">Uncharacterized protein</fullName>
    </submittedName>
</protein>
<feature type="compositionally biased region" description="Basic and acidic residues" evidence="1">
    <location>
        <begin position="370"/>
        <end position="390"/>
    </location>
</feature>
<feature type="compositionally biased region" description="Basic and acidic residues" evidence="1">
    <location>
        <begin position="339"/>
        <end position="358"/>
    </location>
</feature>
<sequence length="567" mass="62805">MPQLPFLEVDHLTSSSSFYSAVLRPLGLRYLNTERGHFPSVTFGNSPRDPVFQVRQVVASRDRPLKCSHIVLSAPSAVAADEAYEFALRANPDPQDEYLRHPSEAYPPASGVSARRTGTNSGGTRVVITDVDGNIMEIIYQVPTDYPPHYNGSTVRHTRSTSEEASRILFWNFDVAGSSRPPPPGAVSTYSGPPRADSRRALDYYPEDNVQAYPPELKRSATTSSSNYEPAPSARENSAGLSAGAVVGTLLGVAGVAAGAAFTYNMFRGDRSRSSHQDYDAPPSFSRRSTFPEKYDPYSERKGRYSDFDRSVDKSRYSDEYIPTSDYRRPAPDYIARYSHADGSRRREPDDFYEDTRGRSAPRSRISTRPRSESANDREAYLLADGEHRSYSSSKSARHPPIVQRSYTYDTPDQNTSHSARSQRSSSTLRAPPADPFVTTLSPISHSRTGSRATTTTYKVSDSPRAYSREGSYLSARHLPLPDNRTPTYLTSRDVPLSHGRAPPYLSGREDAPSHSRANTYYSTRDMALPRSGMGGSHARYEDDDYDDADSIAPSDSISCVGSRRSR</sequence>
<dbReference type="PANTHER" id="PTHR35006:SF3">
    <property type="entry name" value="GLYOXALASE FAMILY PROTEIN (AFU_ORTHOLOGUE AFUA_3G06020)"/>
    <property type="match status" value="1"/>
</dbReference>
<dbReference type="InterPro" id="IPR029068">
    <property type="entry name" value="Glyas_Bleomycin-R_OHBP_Dase"/>
</dbReference>
<comment type="caution">
    <text evidence="2">The sequence shown here is derived from an EMBL/GenBank/DDBJ whole genome shotgun (WGS) entry which is preliminary data.</text>
</comment>
<feature type="compositionally biased region" description="Polar residues" evidence="1">
    <location>
        <begin position="405"/>
        <end position="416"/>
    </location>
</feature>
<dbReference type="SUPFAM" id="SSF54593">
    <property type="entry name" value="Glyoxalase/Bleomycin resistance protein/Dihydroxybiphenyl dioxygenase"/>
    <property type="match status" value="1"/>
</dbReference>
<dbReference type="AlphaFoldDB" id="A0AAN6WRV5"/>
<feature type="region of interest" description="Disordered" evidence="1">
    <location>
        <begin position="180"/>
        <end position="237"/>
    </location>
</feature>
<feature type="region of interest" description="Disordered" evidence="1">
    <location>
        <begin position="102"/>
        <end position="125"/>
    </location>
</feature>